<evidence type="ECO:0000256" key="1">
    <source>
        <dbReference type="SAM" id="MobiDB-lite"/>
    </source>
</evidence>
<dbReference type="OrthoDB" id="3391752at2"/>
<evidence type="ECO:0000313" key="3">
    <source>
        <dbReference type="Proteomes" id="UP000062833"/>
    </source>
</evidence>
<dbReference type="EMBL" id="CP012677">
    <property type="protein sequence ID" value="ALE91831.1"/>
    <property type="molecule type" value="Genomic_DNA"/>
</dbReference>
<keyword evidence="3" id="KW-1185">Reference proteome</keyword>
<feature type="region of interest" description="Disordered" evidence="1">
    <location>
        <begin position="1"/>
        <end position="29"/>
    </location>
</feature>
<proteinExistence type="predicted"/>
<feature type="region of interest" description="Disordered" evidence="1">
    <location>
        <begin position="152"/>
        <end position="181"/>
    </location>
</feature>
<accession>A0A0M4RAH0</accession>
<reference evidence="3" key="1">
    <citation type="submission" date="2015-09" db="EMBL/GenBank/DDBJ databases">
        <title>Complete genome of Arthrobacter alpinus strain R3.8.</title>
        <authorList>
            <person name="See-Too W.S."/>
            <person name="Chan K.G."/>
        </authorList>
    </citation>
    <scope>NUCLEOTIDE SEQUENCE [LARGE SCALE GENOMIC DNA]</scope>
    <source>
        <strain evidence="3">R3.8</strain>
    </source>
</reference>
<feature type="compositionally biased region" description="Basic and acidic residues" evidence="1">
    <location>
        <begin position="12"/>
        <end position="23"/>
    </location>
</feature>
<name>A0A0M4RAH0_9MICC</name>
<feature type="compositionally biased region" description="Basic and acidic residues" evidence="1">
    <location>
        <begin position="152"/>
        <end position="165"/>
    </location>
</feature>
<evidence type="ECO:0000313" key="2">
    <source>
        <dbReference type="EMBL" id="ALE91831.1"/>
    </source>
</evidence>
<dbReference type="PATRIC" id="fig|656366.3.peg.1077"/>
<sequence length="181" mass="19741">MASGGARARSGPPKDPRSERSDRMGFSVTALPSGGFDGDVPGFPLSRVSVYYVFKDEGKTVREFDEDATQERFARELELWAFAWSTPQAAAWARESWRWHSVAMWVRTAALCESSDAQAADKNSLHRFADQIGLTPAGLVGNGWAIAADEVAEKRQEKSADDEAAPKAPPKRRLRSVNGGG</sequence>
<dbReference type="KEGG" id="aaq:AOC05_05005"/>
<protein>
    <submittedName>
        <fullName evidence="2">Uncharacterized protein</fullName>
    </submittedName>
</protein>
<organism evidence="2 3">
    <name type="scientific">Arthrobacter alpinus</name>
    <dbReference type="NCBI Taxonomy" id="656366"/>
    <lineage>
        <taxon>Bacteria</taxon>
        <taxon>Bacillati</taxon>
        <taxon>Actinomycetota</taxon>
        <taxon>Actinomycetes</taxon>
        <taxon>Micrococcales</taxon>
        <taxon>Micrococcaceae</taxon>
        <taxon>Arthrobacter</taxon>
    </lineage>
</organism>
<dbReference type="AlphaFoldDB" id="A0A0M4RAH0"/>
<dbReference type="Proteomes" id="UP000062833">
    <property type="component" value="Chromosome"/>
</dbReference>
<gene>
    <name evidence="2" type="ORF">AOC05_05005</name>
</gene>